<comment type="subcellular location">
    <subcellularLocation>
        <location evidence="1">Cell membrane</location>
        <topology evidence="1">Multi-pass membrane protein</topology>
    </subcellularLocation>
</comment>
<keyword evidence="11" id="KW-1185">Reference proteome</keyword>
<feature type="transmembrane region" description="Helical" evidence="7">
    <location>
        <begin position="148"/>
        <end position="166"/>
    </location>
</feature>
<reference evidence="8 11" key="2">
    <citation type="submission" date="2018-05" db="EMBL/GenBank/DDBJ databases">
        <title>Genomic Encyclopedia of Type Strains, Phase IV (KMG-V): Genome sequencing to study the core and pangenomes of soil and plant-associated prokaryotes.</title>
        <authorList>
            <person name="Whitman W."/>
        </authorList>
    </citation>
    <scope>NUCLEOTIDE SEQUENCE [LARGE SCALE GENOMIC DNA]</scope>
    <source>
        <strain evidence="8 11">SIr-6563</strain>
    </source>
</reference>
<sequence>MKKLDTSLSKLDLFAVYLSYAFRYLYPLVLIPYYGRVLGAGGYGVVLAGTSLSNSLWLFVNFGLSTVGGRELVQTDQAGHHDVVFREHFTARLVIAAPAVVIGLIAAFRSDVISSVPYAPFFIVAGGILAAFNLGWYFSSTGRVRTNMAIEVMGLALSLMMLFVFIHKPSDVGLVFPLTFASGLLQTGVSYWLVRKESTGWLVPLRAAFALIKRSTTIFLYNGTAILMLAASSYILSLMASPAEVGAFGISERLIAAALGVMAPAAQVLAPKVMYLVAHDEAKANWFARRIFAVFLVGAIAGVILTEALSDWLVPLAFGQEFRPAVPILNLMVFVLPISVCTRVLGLYFILPRKLERLLLWTGFASALVNLLVAIPLASYRGAEGMAEARLIGETALLAMLIFGVSRAGLLRGFIGNGNAVSLNARLARWRE</sequence>
<feature type="transmembrane region" description="Helical" evidence="7">
    <location>
        <begin position="290"/>
        <end position="309"/>
    </location>
</feature>
<dbReference type="PANTHER" id="PTHR30250">
    <property type="entry name" value="PST FAMILY PREDICTED COLANIC ACID TRANSPORTER"/>
    <property type="match status" value="1"/>
</dbReference>
<dbReference type="InterPro" id="IPR002797">
    <property type="entry name" value="Polysacc_synth"/>
</dbReference>
<evidence type="ECO:0000313" key="10">
    <source>
        <dbReference type="Proteomes" id="UP000183529"/>
    </source>
</evidence>
<feature type="transmembrane region" description="Helical" evidence="7">
    <location>
        <begin position="255"/>
        <end position="278"/>
    </location>
</feature>
<evidence type="ECO:0000256" key="1">
    <source>
        <dbReference type="ARBA" id="ARBA00004651"/>
    </source>
</evidence>
<feature type="transmembrane region" description="Helical" evidence="7">
    <location>
        <begin position="115"/>
        <end position="136"/>
    </location>
</feature>
<evidence type="ECO:0000256" key="5">
    <source>
        <dbReference type="ARBA" id="ARBA00022989"/>
    </source>
</evidence>
<feature type="transmembrane region" description="Helical" evidence="7">
    <location>
        <begin position="12"/>
        <end position="34"/>
    </location>
</feature>
<feature type="transmembrane region" description="Helical" evidence="7">
    <location>
        <begin position="329"/>
        <end position="351"/>
    </location>
</feature>
<evidence type="ECO:0000256" key="3">
    <source>
        <dbReference type="ARBA" id="ARBA00022475"/>
    </source>
</evidence>
<dbReference type="EMBL" id="QJJV01000001">
    <property type="protein sequence ID" value="PXX20816.1"/>
    <property type="molecule type" value="Genomic_DNA"/>
</dbReference>
<proteinExistence type="inferred from homology"/>
<dbReference type="GeneID" id="61301400"/>
<evidence type="ECO:0000313" key="11">
    <source>
        <dbReference type="Proteomes" id="UP000247515"/>
    </source>
</evidence>
<comment type="similarity">
    <text evidence="2">Belongs to the polysaccharide synthase family.</text>
</comment>
<dbReference type="GO" id="GO:0005886">
    <property type="term" value="C:plasma membrane"/>
    <property type="evidence" value="ECO:0007669"/>
    <property type="project" value="UniProtKB-SubCell"/>
</dbReference>
<feature type="transmembrane region" description="Helical" evidence="7">
    <location>
        <begin position="40"/>
        <end position="60"/>
    </location>
</feature>
<accession>A0AAQ1GCC5</accession>
<feature type="transmembrane region" description="Helical" evidence="7">
    <location>
        <begin position="172"/>
        <end position="194"/>
    </location>
</feature>
<feature type="transmembrane region" description="Helical" evidence="7">
    <location>
        <begin position="358"/>
        <end position="379"/>
    </location>
</feature>
<reference evidence="9 10" key="1">
    <citation type="submission" date="2016-10" db="EMBL/GenBank/DDBJ databases">
        <authorList>
            <person name="Varghese N."/>
            <person name="Submissions S."/>
        </authorList>
    </citation>
    <scope>NUCLEOTIDE SEQUENCE [LARGE SCALE GENOMIC DNA]</scope>
    <source>
        <strain evidence="9 10">LMG 22274</strain>
    </source>
</reference>
<keyword evidence="4 7" id="KW-0812">Transmembrane</keyword>
<feature type="transmembrane region" description="Helical" evidence="7">
    <location>
        <begin position="215"/>
        <end position="235"/>
    </location>
</feature>
<organism evidence="9 10">
    <name type="scientific">Paraburkholderia tropica</name>
    <dbReference type="NCBI Taxonomy" id="92647"/>
    <lineage>
        <taxon>Bacteria</taxon>
        <taxon>Pseudomonadati</taxon>
        <taxon>Pseudomonadota</taxon>
        <taxon>Betaproteobacteria</taxon>
        <taxon>Burkholderiales</taxon>
        <taxon>Burkholderiaceae</taxon>
        <taxon>Paraburkholderia</taxon>
    </lineage>
</organism>
<evidence type="ECO:0000313" key="9">
    <source>
        <dbReference type="EMBL" id="SEJ09963.1"/>
    </source>
</evidence>
<evidence type="ECO:0000256" key="2">
    <source>
        <dbReference type="ARBA" id="ARBA00007430"/>
    </source>
</evidence>
<dbReference type="PANTHER" id="PTHR30250:SF10">
    <property type="entry name" value="LIPOPOLYSACCHARIDE BIOSYNTHESIS PROTEIN WZXC"/>
    <property type="match status" value="1"/>
</dbReference>
<keyword evidence="5 7" id="KW-1133">Transmembrane helix</keyword>
<evidence type="ECO:0000256" key="4">
    <source>
        <dbReference type="ARBA" id="ARBA00022692"/>
    </source>
</evidence>
<keyword evidence="3" id="KW-1003">Cell membrane</keyword>
<dbReference type="InterPro" id="IPR050833">
    <property type="entry name" value="Poly_Biosynth_Transport"/>
</dbReference>
<protein>
    <submittedName>
        <fullName evidence="8">PST family polysaccharide transporter</fullName>
    </submittedName>
    <submittedName>
        <fullName evidence="9">Polysaccharide transporter, PST family</fullName>
    </submittedName>
</protein>
<name>A0AAQ1GCC5_9BURK</name>
<dbReference type="RefSeq" id="WP_074981671.1">
    <property type="nucleotide sequence ID" value="NZ_CADFGN010000002.1"/>
</dbReference>
<feature type="transmembrane region" description="Helical" evidence="7">
    <location>
        <begin position="89"/>
        <end position="109"/>
    </location>
</feature>
<comment type="caution">
    <text evidence="9">The sequence shown here is derived from an EMBL/GenBank/DDBJ whole genome shotgun (WGS) entry which is preliminary data.</text>
</comment>
<dbReference type="AlphaFoldDB" id="A0AAQ1GCC5"/>
<feature type="transmembrane region" description="Helical" evidence="7">
    <location>
        <begin position="391"/>
        <end position="410"/>
    </location>
</feature>
<evidence type="ECO:0000256" key="6">
    <source>
        <dbReference type="ARBA" id="ARBA00023136"/>
    </source>
</evidence>
<keyword evidence="6 7" id="KW-0472">Membrane</keyword>
<dbReference type="Pfam" id="PF01943">
    <property type="entry name" value="Polysacc_synt"/>
    <property type="match status" value="1"/>
</dbReference>
<dbReference type="EMBL" id="FNZM01000002">
    <property type="protein sequence ID" value="SEJ09963.1"/>
    <property type="molecule type" value="Genomic_DNA"/>
</dbReference>
<dbReference type="Proteomes" id="UP000183529">
    <property type="component" value="Unassembled WGS sequence"/>
</dbReference>
<evidence type="ECO:0000256" key="7">
    <source>
        <dbReference type="SAM" id="Phobius"/>
    </source>
</evidence>
<evidence type="ECO:0000313" key="8">
    <source>
        <dbReference type="EMBL" id="PXX20816.1"/>
    </source>
</evidence>
<gene>
    <name evidence="8" type="ORF">C7400_101547</name>
    <name evidence="9" type="ORF">SAMN05216550_102409</name>
</gene>
<dbReference type="Proteomes" id="UP000247515">
    <property type="component" value="Unassembled WGS sequence"/>
</dbReference>